<evidence type="ECO:0000313" key="3">
    <source>
        <dbReference type="Proteomes" id="UP001642487"/>
    </source>
</evidence>
<accession>A0ABP0YIJ7</accession>
<feature type="region of interest" description="Disordered" evidence="1">
    <location>
        <begin position="41"/>
        <end position="69"/>
    </location>
</feature>
<dbReference type="InterPro" id="IPR040256">
    <property type="entry name" value="At4g02000-like"/>
</dbReference>
<dbReference type="PANTHER" id="PTHR31286">
    <property type="entry name" value="GLYCINE-RICH CELL WALL STRUCTURAL PROTEIN 1.8-LIKE"/>
    <property type="match status" value="1"/>
</dbReference>
<proteinExistence type="predicted"/>
<organism evidence="2 3">
    <name type="scientific">Citrullus colocynthis</name>
    <name type="common">colocynth</name>
    <dbReference type="NCBI Taxonomy" id="252529"/>
    <lineage>
        <taxon>Eukaryota</taxon>
        <taxon>Viridiplantae</taxon>
        <taxon>Streptophyta</taxon>
        <taxon>Embryophyta</taxon>
        <taxon>Tracheophyta</taxon>
        <taxon>Spermatophyta</taxon>
        <taxon>Magnoliopsida</taxon>
        <taxon>eudicotyledons</taxon>
        <taxon>Gunneridae</taxon>
        <taxon>Pentapetalae</taxon>
        <taxon>rosids</taxon>
        <taxon>fabids</taxon>
        <taxon>Cucurbitales</taxon>
        <taxon>Cucurbitaceae</taxon>
        <taxon>Benincaseae</taxon>
        <taxon>Citrullus</taxon>
    </lineage>
</organism>
<dbReference type="PANTHER" id="PTHR31286:SF180">
    <property type="entry name" value="OS10G0362600 PROTEIN"/>
    <property type="match status" value="1"/>
</dbReference>
<keyword evidence="3" id="KW-1185">Reference proteome</keyword>
<evidence type="ECO:0000313" key="2">
    <source>
        <dbReference type="EMBL" id="CAK9319391.1"/>
    </source>
</evidence>
<evidence type="ECO:0000256" key="1">
    <source>
        <dbReference type="SAM" id="MobiDB-lite"/>
    </source>
</evidence>
<dbReference type="Proteomes" id="UP001642487">
    <property type="component" value="Chromosome 4"/>
</dbReference>
<name>A0ABP0YIJ7_9ROSI</name>
<protein>
    <submittedName>
        <fullName evidence="2">Uncharacterized protein</fullName>
    </submittedName>
</protein>
<sequence>VAKSIGGLSIDVRLDTISALRFTGLGSLGYGLSGVEAKQPSGLRGASGGSNSVQRPVSSVGGRFGQSSGGGSSNASWALLFCSPSTMELAFTPLLVEGDRVVMVLSEEVLKRFIERIWEKVEMPTITLLENGLIILSEAKNPMELWTDRGLEVVASAVSKPIALDTASKKSYRLSYARVCMEVDGESELPTTMMVRIKGQDFVVPVSYE</sequence>
<dbReference type="EMBL" id="OZ021738">
    <property type="protein sequence ID" value="CAK9319391.1"/>
    <property type="molecule type" value="Genomic_DNA"/>
</dbReference>
<feature type="non-terminal residue" evidence="2">
    <location>
        <position position="209"/>
    </location>
</feature>
<gene>
    <name evidence="2" type="ORF">CITCOLO1_LOCUS11395</name>
</gene>
<reference evidence="2 3" key="1">
    <citation type="submission" date="2024-03" db="EMBL/GenBank/DDBJ databases">
        <authorList>
            <person name="Gkanogiannis A."/>
            <person name="Becerra Lopez-Lavalle L."/>
        </authorList>
    </citation>
    <scope>NUCLEOTIDE SEQUENCE [LARGE SCALE GENOMIC DNA]</scope>
</reference>